<dbReference type="EMBL" id="MWQN01000001">
    <property type="protein sequence ID" value="OPC82262.1"/>
    <property type="molecule type" value="Genomic_DNA"/>
</dbReference>
<dbReference type="Proteomes" id="UP000190037">
    <property type="component" value="Unassembled WGS sequence"/>
</dbReference>
<comment type="caution">
    <text evidence="1">The sequence shown here is derived from an EMBL/GenBank/DDBJ whole genome shotgun (WGS) entry which is preliminary data.</text>
</comment>
<dbReference type="Pfam" id="PF19564">
    <property type="entry name" value="DUF6086"/>
    <property type="match status" value="1"/>
</dbReference>
<organism evidence="1 2">
    <name type="scientific">Embleya scabrispora</name>
    <dbReference type="NCBI Taxonomy" id="159449"/>
    <lineage>
        <taxon>Bacteria</taxon>
        <taxon>Bacillati</taxon>
        <taxon>Actinomycetota</taxon>
        <taxon>Actinomycetes</taxon>
        <taxon>Kitasatosporales</taxon>
        <taxon>Streptomycetaceae</taxon>
        <taxon>Embleya</taxon>
    </lineage>
</organism>
<keyword evidence="2" id="KW-1185">Reference proteome</keyword>
<dbReference type="AlphaFoldDB" id="A0A1T3NZX4"/>
<proteinExistence type="predicted"/>
<dbReference type="RefSeq" id="WP_078976531.1">
    <property type="nucleotide sequence ID" value="NZ_MWQN01000001.1"/>
</dbReference>
<name>A0A1T3NZX4_9ACTN</name>
<accession>A0A1T3NZX4</accession>
<dbReference type="InterPro" id="IPR045732">
    <property type="entry name" value="DUF6086"/>
</dbReference>
<dbReference type="STRING" id="159449.B4N89_16165"/>
<protein>
    <submittedName>
        <fullName evidence="1">Uncharacterized protein</fullName>
    </submittedName>
</protein>
<evidence type="ECO:0000313" key="2">
    <source>
        <dbReference type="Proteomes" id="UP000190037"/>
    </source>
</evidence>
<gene>
    <name evidence="1" type="ORF">B4N89_16165</name>
</gene>
<sequence length="119" mass="13173">MSCFFDIAGETVWNPSLSAGKLFASAVGNLAQLYGLDSGIVDDSSDTYEIDREVFLSFAERIFDRYFATSHPEYRLLLRGVLVMSLALLERGGVILRATTAEQAELLGEVHERSVRLPV</sequence>
<evidence type="ECO:0000313" key="1">
    <source>
        <dbReference type="EMBL" id="OPC82262.1"/>
    </source>
</evidence>
<dbReference type="OrthoDB" id="3475539at2"/>
<reference evidence="1 2" key="1">
    <citation type="submission" date="2017-03" db="EMBL/GenBank/DDBJ databases">
        <title>Draft genome sequence of Streptomyces scabrisporus NF3, endophyte isolated from Amphipterygium adstringens.</title>
        <authorList>
            <person name="Vazquez M."/>
            <person name="Ceapa C.D."/>
            <person name="Rodriguez Luna D."/>
            <person name="Sanchez Esquivel S."/>
        </authorList>
    </citation>
    <scope>NUCLEOTIDE SEQUENCE [LARGE SCALE GENOMIC DNA]</scope>
    <source>
        <strain evidence="1 2">NF3</strain>
    </source>
</reference>